<dbReference type="STRING" id="4829.A0A168P6J2"/>
<keyword evidence="6 7" id="KW-0472">Membrane</keyword>
<evidence type="ECO:0000256" key="5">
    <source>
        <dbReference type="ARBA" id="ARBA00022989"/>
    </source>
</evidence>
<name>A0A168P6J2_ABSGL</name>
<dbReference type="GO" id="GO:0180047">
    <property type="term" value="P:dolichol phosphate mannose biosynthetic process"/>
    <property type="evidence" value="ECO:0007669"/>
    <property type="project" value="InterPro"/>
</dbReference>
<proteinExistence type="inferred from homology"/>
<evidence type="ECO:0000313" key="8">
    <source>
        <dbReference type="EMBL" id="SAM01840.1"/>
    </source>
</evidence>
<dbReference type="PANTHER" id="PTHR15039">
    <property type="entry name" value="DOLICHOL PHOSPHATE-MANNOSE BIOSYNTHESIS REGULATORY PROTEIN"/>
    <property type="match status" value="1"/>
</dbReference>
<keyword evidence="4 7" id="KW-0256">Endoplasmic reticulum</keyword>
<dbReference type="EMBL" id="LT553587">
    <property type="protein sequence ID" value="SAM01840.1"/>
    <property type="molecule type" value="Genomic_DNA"/>
</dbReference>
<dbReference type="GO" id="GO:0033185">
    <property type="term" value="C:dolichol-phosphate-mannose synthase complex"/>
    <property type="evidence" value="ECO:0007669"/>
    <property type="project" value="TreeGrafter"/>
</dbReference>
<dbReference type="FunCoup" id="A0A168P6J2">
    <property type="interactions" value="61"/>
</dbReference>
<dbReference type="InParanoid" id="A0A168P6J2"/>
<feature type="transmembrane region" description="Helical" evidence="7">
    <location>
        <begin position="7"/>
        <end position="29"/>
    </location>
</feature>
<keyword evidence="9" id="KW-1185">Reference proteome</keyword>
<evidence type="ECO:0000256" key="4">
    <source>
        <dbReference type="ARBA" id="ARBA00022824"/>
    </source>
</evidence>
<dbReference type="UniPathway" id="UPA00378"/>
<comment type="pathway">
    <text evidence="7">Protein modification; protein glycosylation.</text>
</comment>
<accession>A0A168P6J2</accession>
<dbReference type="AlphaFoldDB" id="A0A168P6J2"/>
<reference evidence="8" key="1">
    <citation type="submission" date="2016-04" db="EMBL/GenBank/DDBJ databases">
        <authorList>
            <person name="Evans L.H."/>
            <person name="Alamgir A."/>
            <person name="Owens N."/>
            <person name="Weber N.D."/>
            <person name="Virtaneva K."/>
            <person name="Barbian K."/>
            <person name="Babar A."/>
            <person name="Rosenke K."/>
        </authorList>
    </citation>
    <scope>NUCLEOTIDE SEQUENCE [LARGE SCALE GENOMIC DNA]</scope>
    <source>
        <strain evidence="8">CBS 101.48</strain>
    </source>
</reference>
<organism evidence="8">
    <name type="scientific">Absidia glauca</name>
    <name type="common">Pin mould</name>
    <dbReference type="NCBI Taxonomy" id="4829"/>
    <lineage>
        <taxon>Eukaryota</taxon>
        <taxon>Fungi</taxon>
        <taxon>Fungi incertae sedis</taxon>
        <taxon>Mucoromycota</taxon>
        <taxon>Mucoromycotina</taxon>
        <taxon>Mucoromycetes</taxon>
        <taxon>Mucorales</taxon>
        <taxon>Cunninghamellaceae</taxon>
        <taxon>Absidia</taxon>
    </lineage>
</organism>
<gene>
    <name evidence="8" type="primary">ABSGL_07589.1 scaffold 8890</name>
</gene>
<evidence type="ECO:0000256" key="6">
    <source>
        <dbReference type="ARBA" id="ARBA00023136"/>
    </source>
</evidence>
<protein>
    <recommendedName>
        <fullName evidence="7">Dolichol phosphate-mannose biosynthesis regulatory protein</fullName>
    </recommendedName>
</protein>
<evidence type="ECO:0000256" key="1">
    <source>
        <dbReference type="ARBA" id="ARBA00004477"/>
    </source>
</evidence>
<dbReference type="Proteomes" id="UP000078561">
    <property type="component" value="Unassembled WGS sequence"/>
</dbReference>
<comment type="similarity">
    <text evidence="2 7">Belongs to the DPM2 family.</text>
</comment>
<feature type="transmembrane region" description="Helical" evidence="7">
    <location>
        <begin position="49"/>
        <end position="72"/>
    </location>
</feature>
<evidence type="ECO:0000313" key="9">
    <source>
        <dbReference type="Proteomes" id="UP000078561"/>
    </source>
</evidence>
<comment type="function">
    <text evidence="7">Regulatory subunit of the dolichol-phosphate mannose (DPM) synthase complex; essential for the ER localization.</text>
</comment>
<evidence type="ECO:0000256" key="2">
    <source>
        <dbReference type="ARBA" id="ARBA00005478"/>
    </source>
</evidence>
<dbReference type="OrthoDB" id="311279at2759"/>
<dbReference type="Pfam" id="PF07297">
    <property type="entry name" value="DPM2"/>
    <property type="match status" value="1"/>
</dbReference>
<dbReference type="GO" id="GO:0030234">
    <property type="term" value="F:enzyme regulator activity"/>
    <property type="evidence" value="ECO:0007669"/>
    <property type="project" value="UniProtKB-UniRule"/>
</dbReference>
<dbReference type="GO" id="GO:0005789">
    <property type="term" value="C:endoplasmic reticulum membrane"/>
    <property type="evidence" value="ECO:0007669"/>
    <property type="project" value="UniProtKB-SubCell"/>
</dbReference>
<dbReference type="InterPro" id="IPR009914">
    <property type="entry name" value="DPM2"/>
</dbReference>
<dbReference type="GO" id="GO:0006506">
    <property type="term" value="P:GPI anchor biosynthetic process"/>
    <property type="evidence" value="ECO:0007669"/>
    <property type="project" value="TreeGrafter"/>
</dbReference>
<keyword evidence="3 7" id="KW-0812">Transmembrane</keyword>
<dbReference type="OMA" id="QKYFLPH"/>
<evidence type="ECO:0000256" key="7">
    <source>
        <dbReference type="RuleBase" id="RU365084"/>
    </source>
</evidence>
<comment type="subcellular location">
    <subcellularLocation>
        <location evidence="1 7">Endoplasmic reticulum membrane</location>
        <topology evidence="1 7">Multi-pass membrane protein</topology>
    </subcellularLocation>
</comment>
<keyword evidence="5 7" id="KW-1133">Transmembrane helix</keyword>
<dbReference type="PANTHER" id="PTHR15039:SF11">
    <property type="entry name" value="DOLICHOL PHOSPHATE-MANNOSE BIOSYNTHESIS REGULATORY PROTEIN"/>
    <property type="match status" value="1"/>
</dbReference>
<evidence type="ECO:0000256" key="3">
    <source>
        <dbReference type="ARBA" id="ARBA00022692"/>
    </source>
</evidence>
<sequence length="85" mass="9337">MSTGADKLVGAVAFGAAWVIFIYYTLWAIVMPFVDEDNALQQYFPAFEYAISLPFFVLVVGLVGIVAFFTYASAKQKAKQAKKAT</sequence>
<comment type="subunit">
    <text evidence="7">Component of the dolichol-phosphate mannose (DPM) synthase complex.</text>
</comment>